<dbReference type="Proteomes" id="UP000055590">
    <property type="component" value="Chromosome"/>
</dbReference>
<reference evidence="2 3" key="1">
    <citation type="submission" date="2015-08" db="EMBL/GenBank/DDBJ databases">
        <authorList>
            <person name="Babu N.S."/>
            <person name="Beckwith C.J."/>
            <person name="Beseler K.G."/>
            <person name="Brison A."/>
            <person name="Carone J.V."/>
            <person name="Caskin T.P."/>
            <person name="Diamond M."/>
            <person name="Durham M.E."/>
            <person name="Foxe J.M."/>
            <person name="Go M."/>
            <person name="Henderson B.A."/>
            <person name="Jones I.B."/>
            <person name="McGettigan J.A."/>
            <person name="Micheletti S.J."/>
            <person name="Nasrallah M.E."/>
            <person name="Ortiz D."/>
            <person name="Piller C.R."/>
            <person name="Privatt S.R."/>
            <person name="Schneider S.L."/>
            <person name="Sharp S."/>
            <person name="Smith T.C."/>
            <person name="Stanton J.D."/>
            <person name="Ullery H.E."/>
            <person name="Wilson R.J."/>
            <person name="Serrano M.G."/>
            <person name="Buck G."/>
            <person name="Lee V."/>
            <person name="Wang Y."/>
            <person name="Carvalho R."/>
            <person name="Voegtly L."/>
            <person name="Shi R."/>
            <person name="Duckworth R."/>
            <person name="Johnson A."/>
            <person name="Loviza R."/>
            <person name="Walstead R."/>
            <person name="Shah Z."/>
            <person name="Kiflezghi M."/>
            <person name="Wade K."/>
            <person name="Ball S.L."/>
            <person name="Bradley K.W."/>
            <person name="Asai D.J."/>
            <person name="Bowman C.A."/>
            <person name="Russell D.A."/>
            <person name="Pope W.H."/>
            <person name="Jacobs-Sera D."/>
            <person name="Hendrix R.W."/>
            <person name="Hatfull G.F."/>
        </authorList>
    </citation>
    <scope>NUCLEOTIDE SEQUENCE [LARGE SCALE GENOMIC DNA]</scope>
    <source>
        <strain evidence="2 3">DSM 27710</strain>
    </source>
</reference>
<protein>
    <recommendedName>
        <fullName evidence="4">Tryptophan synthase alpha chain</fullName>
    </recommendedName>
</protein>
<name>A0A0K1PHT0_9BACT</name>
<sequence length="399" mass="42028">MRVPSVILFLAASLLCALASTSCSDRTKFRALCASDTDCQDRHGNSNWACDKQVGDCVCTGDGACMEKEHCEVRPGGDGRCHPNRGCDWNEDCDGNTWCDTANHICRLSGCEVDTNCKLGQICDQTSKTCVPGCRTHGDCATFGDVCLCMDDAQNPVPCVCDATTEAGRAGCKPGVCTSKTCADDSFCKWGEVCKPVAGEMLKQCVKDDRGPFCEPCELAPGGAPRCKNPNGSTSNGNYCLEDTMTASGQFCGVDCVDGQSCPNGFSCRDVRVVTGQSCTSVDACKPHPAAPSCTPATVDVDCPGGSRCVNGKCAATCPVSESGVRGYCGCVVDDECVKDTCRPDGTCEISGRRCIDGCNDVRCINDGSRGYCWIGRNCAPDLGIPCADVREGKGPYDH</sequence>
<dbReference type="PROSITE" id="PS51257">
    <property type="entry name" value="PROKAR_LIPOPROTEIN"/>
    <property type="match status" value="1"/>
</dbReference>
<dbReference type="AlphaFoldDB" id="A0A0K1PHT0"/>
<organism evidence="2 3">
    <name type="scientific">Vulgatibacter incomptus</name>
    <dbReference type="NCBI Taxonomy" id="1391653"/>
    <lineage>
        <taxon>Bacteria</taxon>
        <taxon>Pseudomonadati</taxon>
        <taxon>Myxococcota</taxon>
        <taxon>Myxococcia</taxon>
        <taxon>Myxococcales</taxon>
        <taxon>Cystobacterineae</taxon>
        <taxon>Vulgatibacteraceae</taxon>
        <taxon>Vulgatibacter</taxon>
    </lineage>
</organism>
<dbReference type="RefSeq" id="WP_050727145.1">
    <property type="nucleotide sequence ID" value="NZ_CP012332.1"/>
</dbReference>
<keyword evidence="1" id="KW-0732">Signal</keyword>
<keyword evidence="3" id="KW-1185">Reference proteome</keyword>
<evidence type="ECO:0000313" key="3">
    <source>
        <dbReference type="Proteomes" id="UP000055590"/>
    </source>
</evidence>
<dbReference type="EMBL" id="CP012332">
    <property type="protein sequence ID" value="AKU93067.1"/>
    <property type="molecule type" value="Genomic_DNA"/>
</dbReference>
<evidence type="ECO:0008006" key="4">
    <source>
        <dbReference type="Google" id="ProtNLM"/>
    </source>
</evidence>
<proteinExistence type="predicted"/>
<evidence type="ECO:0000256" key="1">
    <source>
        <dbReference type="SAM" id="SignalP"/>
    </source>
</evidence>
<dbReference type="KEGG" id="vin:AKJ08_3454"/>
<evidence type="ECO:0000313" key="2">
    <source>
        <dbReference type="EMBL" id="AKU93067.1"/>
    </source>
</evidence>
<dbReference type="STRING" id="1391653.AKJ08_3454"/>
<gene>
    <name evidence="2" type="ORF">AKJ08_3454</name>
</gene>
<accession>A0A0K1PHT0</accession>
<feature type="chain" id="PRO_5005465497" description="Tryptophan synthase alpha chain" evidence="1">
    <location>
        <begin position="20"/>
        <end position="399"/>
    </location>
</feature>
<dbReference type="OrthoDB" id="5495319at2"/>
<feature type="signal peptide" evidence="1">
    <location>
        <begin position="1"/>
        <end position="19"/>
    </location>
</feature>